<name>A0AAD9R254_ACRCE</name>
<dbReference type="PANTHER" id="PTHR13551:SF1">
    <property type="entry name" value="MEMBRANE PROTEIN BRI3"/>
    <property type="match status" value="1"/>
</dbReference>
<organism evidence="13 14">
    <name type="scientific">Acropora cervicornis</name>
    <name type="common">Staghorn coral</name>
    <dbReference type="NCBI Taxonomy" id="6130"/>
    <lineage>
        <taxon>Eukaryota</taxon>
        <taxon>Metazoa</taxon>
        <taxon>Cnidaria</taxon>
        <taxon>Anthozoa</taxon>
        <taxon>Hexacorallia</taxon>
        <taxon>Scleractinia</taxon>
        <taxon>Astrocoeniina</taxon>
        <taxon>Acroporidae</taxon>
        <taxon>Acropora</taxon>
    </lineage>
</organism>
<evidence type="ECO:0000256" key="7">
    <source>
        <dbReference type="ARBA" id="ARBA00023136"/>
    </source>
</evidence>
<evidence type="ECO:0000256" key="8">
    <source>
        <dbReference type="ARBA" id="ARBA00023228"/>
    </source>
</evidence>
<evidence type="ECO:0000256" key="10">
    <source>
        <dbReference type="ARBA" id="ARBA00035449"/>
    </source>
</evidence>
<evidence type="ECO:0000256" key="2">
    <source>
        <dbReference type="ARBA" id="ARBA00004556"/>
    </source>
</evidence>
<reference evidence="13" key="2">
    <citation type="journal article" date="2023" name="Science">
        <title>Genomic signatures of disease resistance in endangered staghorn corals.</title>
        <authorList>
            <person name="Vollmer S.V."/>
            <person name="Selwyn J.D."/>
            <person name="Despard B.A."/>
            <person name="Roesel C.L."/>
        </authorList>
    </citation>
    <scope>NUCLEOTIDE SEQUENCE</scope>
    <source>
        <strain evidence="13">K2</strain>
    </source>
</reference>
<comment type="subcellular location">
    <subcellularLocation>
        <location evidence="2">Cytoplasm</location>
        <location evidence="2">Perinuclear region</location>
    </subcellularLocation>
    <subcellularLocation>
        <location evidence="1">Lysosome membrane</location>
        <topology evidence="1">Multi-pass membrane protein</topology>
    </subcellularLocation>
</comment>
<comment type="similarity">
    <text evidence="3">Belongs to the BRI3 family.</text>
</comment>
<evidence type="ECO:0000256" key="4">
    <source>
        <dbReference type="ARBA" id="ARBA00022490"/>
    </source>
</evidence>
<evidence type="ECO:0000256" key="5">
    <source>
        <dbReference type="ARBA" id="ARBA00022692"/>
    </source>
</evidence>
<evidence type="ECO:0000256" key="3">
    <source>
        <dbReference type="ARBA" id="ARBA00008090"/>
    </source>
</evidence>
<dbReference type="GO" id="GO:0005765">
    <property type="term" value="C:lysosomal membrane"/>
    <property type="evidence" value="ECO:0007669"/>
    <property type="project" value="UniProtKB-SubCell"/>
</dbReference>
<keyword evidence="7 12" id="KW-0472">Membrane</keyword>
<dbReference type="InterPro" id="IPR019317">
    <property type="entry name" value="BRI3"/>
</dbReference>
<evidence type="ECO:0000256" key="12">
    <source>
        <dbReference type="SAM" id="Phobius"/>
    </source>
</evidence>
<keyword evidence="8" id="KW-0458">Lysosome</keyword>
<dbReference type="EMBL" id="JARQWQ010000005">
    <property type="protein sequence ID" value="KAK2571617.1"/>
    <property type="molecule type" value="Genomic_DNA"/>
</dbReference>
<feature type="transmembrane region" description="Helical" evidence="12">
    <location>
        <begin position="77"/>
        <end position="97"/>
    </location>
</feature>
<evidence type="ECO:0000313" key="14">
    <source>
        <dbReference type="Proteomes" id="UP001249851"/>
    </source>
</evidence>
<keyword evidence="14" id="KW-1185">Reference proteome</keyword>
<comment type="subunit">
    <text evidence="11">Interacts with BRI3BP. Interacts with MGAT1 and IFITM3.</text>
</comment>
<keyword evidence="4" id="KW-0963">Cytoplasm</keyword>
<proteinExistence type="inferred from homology"/>
<dbReference type="PANTHER" id="PTHR13551">
    <property type="entry name" value="BRAIN PROTEIN I3"/>
    <property type="match status" value="1"/>
</dbReference>
<comment type="caution">
    <text evidence="13">The sequence shown here is derived from an EMBL/GenBank/DDBJ whole genome shotgun (WGS) entry which is preliminary data.</text>
</comment>
<evidence type="ECO:0000256" key="9">
    <source>
        <dbReference type="ARBA" id="ARBA00035284"/>
    </source>
</evidence>
<keyword evidence="5 12" id="KW-0812">Transmembrane</keyword>
<dbReference type="Proteomes" id="UP001249851">
    <property type="component" value="Unassembled WGS sequence"/>
</dbReference>
<evidence type="ECO:0000256" key="1">
    <source>
        <dbReference type="ARBA" id="ARBA00004155"/>
    </source>
</evidence>
<reference evidence="13" key="1">
    <citation type="journal article" date="2023" name="G3 (Bethesda)">
        <title>Whole genome assembly and annotation of the endangered Caribbean coral Acropora cervicornis.</title>
        <authorList>
            <person name="Selwyn J.D."/>
            <person name="Vollmer S.V."/>
        </authorList>
    </citation>
    <scope>NUCLEOTIDE SEQUENCE</scope>
    <source>
        <strain evidence="13">K2</strain>
    </source>
</reference>
<protein>
    <recommendedName>
        <fullName evidence="9">Membrane protein BRI3</fullName>
    </recommendedName>
    <alternativeName>
        <fullName evidence="10">Brain protein I3</fullName>
    </alternativeName>
</protein>
<evidence type="ECO:0000256" key="11">
    <source>
        <dbReference type="ARBA" id="ARBA00046593"/>
    </source>
</evidence>
<evidence type="ECO:0000313" key="13">
    <source>
        <dbReference type="EMBL" id="KAK2571617.1"/>
    </source>
</evidence>
<evidence type="ECO:0000256" key="6">
    <source>
        <dbReference type="ARBA" id="ARBA00022989"/>
    </source>
</evidence>
<dbReference type="GO" id="GO:0048471">
    <property type="term" value="C:perinuclear region of cytoplasm"/>
    <property type="evidence" value="ECO:0007669"/>
    <property type="project" value="UniProtKB-SubCell"/>
</dbReference>
<dbReference type="Pfam" id="PF10164">
    <property type="entry name" value="BRI3"/>
    <property type="match status" value="1"/>
</dbReference>
<keyword evidence="6 12" id="KW-1133">Transmembrane helix</keyword>
<gene>
    <name evidence="13" type="ORF">P5673_002979</name>
</gene>
<sequence length="110" mass="11595">MEAPPPYSQVGAPRGYHTAQTTVVTTAPVPGYEPGYQAAALPGYQPTAAQAAPPTYVYVGGNCPVCKRGNLQEGFTPLGICLAIWFFPIGIVCCLMLTEKRCSHCGAVFS</sequence>
<accession>A0AAD9R254</accession>
<dbReference type="AlphaFoldDB" id="A0AAD9R254"/>